<feature type="non-terminal residue" evidence="1">
    <location>
        <position position="100"/>
    </location>
</feature>
<accession>A0A9Q0END5</accession>
<feature type="non-terminal residue" evidence="1">
    <location>
        <position position="1"/>
    </location>
</feature>
<proteinExistence type="predicted"/>
<organism evidence="1 2">
    <name type="scientific">Muraenolepis orangiensis</name>
    <name type="common">Patagonian moray cod</name>
    <dbReference type="NCBI Taxonomy" id="630683"/>
    <lineage>
        <taxon>Eukaryota</taxon>
        <taxon>Metazoa</taxon>
        <taxon>Chordata</taxon>
        <taxon>Craniata</taxon>
        <taxon>Vertebrata</taxon>
        <taxon>Euteleostomi</taxon>
        <taxon>Actinopterygii</taxon>
        <taxon>Neopterygii</taxon>
        <taxon>Teleostei</taxon>
        <taxon>Neoteleostei</taxon>
        <taxon>Acanthomorphata</taxon>
        <taxon>Zeiogadaria</taxon>
        <taxon>Gadariae</taxon>
        <taxon>Gadiformes</taxon>
        <taxon>Muraenolepidoidei</taxon>
        <taxon>Muraenolepididae</taxon>
        <taxon>Muraenolepis</taxon>
    </lineage>
</organism>
<evidence type="ECO:0000313" key="2">
    <source>
        <dbReference type="Proteomes" id="UP001148018"/>
    </source>
</evidence>
<reference evidence="1" key="1">
    <citation type="submission" date="2022-07" db="EMBL/GenBank/DDBJ databases">
        <title>Chromosome-level genome of Muraenolepis orangiensis.</title>
        <authorList>
            <person name="Kim J."/>
        </authorList>
    </citation>
    <scope>NUCLEOTIDE SEQUENCE</scope>
    <source>
        <strain evidence="1">KU_S4_2022</strain>
        <tissue evidence="1">Muscle</tissue>
    </source>
</reference>
<sequence length="100" mass="11372">IPNQRRLVRRAEVDQHMLCWQNLLTAQSLELTHLINSLDQEAVSPATCQSNGSHAKKYLAVIDDCLLDVDGEPHSQVHHEAFLSTKYQEREEEEGAGLYM</sequence>
<dbReference type="Proteomes" id="UP001148018">
    <property type="component" value="Unassembled WGS sequence"/>
</dbReference>
<evidence type="ECO:0000313" key="1">
    <source>
        <dbReference type="EMBL" id="KAJ3607487.1"/>
    </source>
</evidence>
<name>A0A9Q0END5_9TELE</name>
<gene>
    <name evidence="1" type="ORF">NHX12_024538</name>
</gene>
<comment type="caution">
    <text evidence="1">The sequence shown here is derived from an EMBL/GenBank/DDBJ whole genome shotgun (WGS) entry which is preliminary data.</text>
</comment>
<dbReference type="EMBL" id="JANIIK010000040">
    <property type="protein sequence ID" value="KAJ3607487.1"/>
    <property type="molecule type" value="Genomic_DNA"/>
</dbReference>
<protein>
    <submittedName>
        <fullName evidence="1">Uncharacterized protein</fullName>
    </submittedName>
</protein>
<dbReference type="AlphaFoldDB" id="A0A9Q0END5"/>
<keyword evidence="2" id="KW-1185">Reference proteome</keyword>